<dbReference type="InterPro" id="IPR050789">
    <property type="entry name" value="Diverse_Enzym_Activities"/>
</dbReference>
<dbReference type="PANTHER" id="PTHR43283">
    <property type="entry name" value="BETA-LACTAMASE-RELATED"/>
    <property type="match status" value="1"/>
</dbReference>
<dbReference type="Proteomes" id="UP000245412">
    <property type="component" value="Unassembled WGS sequence"/>
</dbReference>
<dbReference type="RefSeq" id="WP_109627319.1">
    <property type="nucleotide sequence ID" value="NZ_JANKBI010000006.1"/>
</dbReference>
<proteinExistence type="predicted"/>
<protein>
    <submittedName>
        <fullName evidence="2">CubicO group peptidase (Beta-lactamase class C family)</fullName>
    </submittedName>
</protein>
<dbReference type="Gene3D" id="3.40.710.10">
    <property type="entry name" value="DD-peptidase/beta-lactamase superfamily"/>
    <property type="match status" value="1"/>
</dbReference>
<dbReference type="EMBL" id="QGGY01000008">
    <property type="protein sequence ID" value="PWJ74657.1"/>
    <property type="molecule type" value="Genomic_DNA"/>
</dbReference>
<evidence type="ECO:0000313" key="3">
    <source>
        <dbReference type="Proteomes" id="UP000245412"/>
    </source>
</evidence>
<gene>
    <name evidence="2" type="ORF">C7383_10887</name>
</gene>
<organism evidence="2 3">
    <name type="scientific">Murimonas intestini</name>
    <dbReference type="NCBI Taxonomy" id="1337051"/>
    <lineage>
        <taxon>Bacteria</taxon>
        <taxon>Bacillati</taxon>
        <taxon>Bacillota</taxon>
        <taxon>Clostridia</taxon>
        <taxon>Lachnospirales</taxon>
        <taxon>Lachnospiraceae</taxon>
        <taxon>Murimonas</taxon>
    </lineage>
</organism>
<evidence type="ECO:0000259" key="1">
    <source>
        <dbReference type="Pfam" id="PF00144"/>
    </source>
</evidence>
<accession>A0AB73T2E0</accession>
<keyword evidence="3" id="KW-1185">Reference proteome</keyword>
<dbReference type="Pfam" id="PF00144">
    <property type="entry name" value="Beta-lactamase"/>
    <property type="match status" value="1"/>
</dbReference>
<dbReference type="InterPro" id="IPR001466">
    <property type="entry name" value="Beta-lactam-related"/>
</dbReference>
<dbReference type="AlphaFoldDB" id="A0AB73T2E0"/>
<feature type="domain" description="Beta-lactamase-related" evidence="1">
    <location>
        <begin position="77"/>
        <end position="329"/>
    </location>
</feature>
<dbReference type="SUPFAM" id="SSF56601">
    <property type="entry name" value="beta-lactamase/transpeptidase-like"/>
    <property type="match status" value="1"/>
</dbReference>
<name>A0AB73T2E0_9FIRM</name>
<dbReference type="PANTHER" id="PTHR43283:SF7">
    <property type="entry name" value="BETA-LACTAMASE-RELATED DOMAIN-CONTAINING PROTEIN"/>
    <property type="match status" value="1"/>
</dbReference>
<sequence length="621" mass="69329">MLKEQKAVVELIGSLVLGKTADISRVEYFPQKPAFPQGELQQKFPRATPESQGISSDWLSGMIEELSESRTGDIHQFMAVKGGHVICECGFAPYKRGIWHITHSLCKSITGMAIGMLIAEGKLSLDDHLIDIFKNRQNLFSFLRQRDITIRHLLTMASGVSFNETGAVAGSDWVKGFLEAGIHDSPGTKFEYNSMNSYMLSAVVTEITGETMMDYLRPRLWEPLGITKVFWETCPKGITKGGWGLFLTPEDAAKLGWLYRCKGVWNGQQIIAQEWIEESVKKQIDTDEDGSSCGYGYQIWPKKREGSFNFNGMLGQNVLVYPDLDLVIVTNAGSSEIFQEGAVMGILEKYIGKLSPGAGPLQEDLEAARHLKAVIRSAEAASGGVSLIEQGGWKNRKPSGRYCRRERRAGSDRYAADLTGRNVQAGIRDLMHMAEGRRYIMDSGSVGFFPLMMQVFHNNYTDGIKKLWFTSENGRLWMEFTEGEEDKKIEIGIGRACVTEITEHGEPYLAAVTGTIARDEDERLVLKLDISFLEEAARRTCRIYFEDKKIELRFNEAPGKVVILNGLAGIMQDAGSKLKWSDKKDGKGARLIQRVMESSIAPIIYGSEETAETEQEESVEN</sequence>
<comment type="caution">
    <text evidence="2">The sequence shown here is derived from an EMBL/GenBank/DDBJ whole genome shotgun (WGS) entry which is preliminary data.</text>
</comment>
<evidence type="ECO:0000313" key="2">
    <source>
        <dbReference type="EMBL" id="PWJ74657.1"/>
    </source>
</evidence>
<dbReference type="InterPro" id="IPR012338">
    <property type="entry name" value="Beta-lactam/transpept-like"/>
</dbReference>
<reference evidence="2 3" key="1">
    <citation type="submission" date="2018-05" db="EMBL/GenBank/DDBJ databases">
        <authorList>
            <person name="Goeker M."/>
            <person name="Huntemann M."/>
            <person name="Clum A."/>
            <person name="Pillay M."/>
            <person name="Palaniappan K."/>
            <person name="Varghese N."/>
            <person name="Mikhailova N."/>
            <person name="Stamatis D."/>
            <person name="Reddy T."/>
            <person name="Daum C."/>
            <person name="Shapiro N."/>
            <person name="Ivanova N."/>
            <person name="Kyrpides N."/>
            <person name="Woyke T."/>
        </authorList>
    </citation>
    <scope>NUCLEOTIDE SEQUENCE [LARGE SCALE GENOMIC DNA]</scope>
    <source>
        <strain evidence="2 3">DSM 26524</strain>
    </source>
</reference>